<evidence type="ECO:0000256" key="3">
    <source>
        <dbReference type="ARBA" id="ARBA00022475"/>
    </source>
</evidence>
<keyword evidence="6 7" id="KW-0472">Membrane</keyword>
<sequence length="460" mass="49588">MPQTAMSPPRKVKPTALVALIFFSVSGGAYGIEGLFSTSGPGMALLLILVTPLIYSVPHALVCAELGTAIPVDGGSYHWVRRGLGNFWGFQQGMLSWLCSFVDMAVYPILFTTYLQSMARWAEPGKHVLFTAGHFQFDLHWFICLAVIMVFTLVNLMGTARVGSSSVFLAIVCLTPLLLLTVAGFVHLSSHGVNPVTELTSRPDQPMWNAFGAGLFLAMWNYSGWDDVSTFAGDIDNPRKHLPRALALSVVVTVVGYLLPALASLAVGPGGPDGWKNWHSGSFSDVAKTLTGPWLQTTVTVGGMLASAAMFSALLASNARLPFALAQDGYFPRWLARRSHGQVPVASIIGSSAIYALFCLSSFTNLIIVDVFLTNITLLLQVAALIALRVREPGLERPYRIPGGSFVLSLITLSLTAVCSWAAWQQYTENGTTAVTYCLIAAGGSTLLYLPLAWHRRKAN</sequence>
<evidence type="ECO:0000256" key="1">
    <source>
        <dbReference type="ARBA" id="ARBA00004651"/>
    </source>
</evidence>
<evidence type="ECO:0000256" key="2">
    <source>
        <dbReference type="ARBA" id="ARBA00022448"/>
    </source>
</evidence>
<dbReference type="PIRSF" id="PIRSF006060">
    <property type="entry name" value="AA_transporter"/>
    <property type="match status" value="1"/>
</dbReference>
<evidence type="ECO:0000256" key="5">
    <source>
        <dbReference type="ARBA" id="ARBA00022989"/>
    </source>
</evidence>
<keyword evidence="3" id="KW-1003">Cell membrane</keyword>
<dbReference type="Proteomes" id="UP001212821">
    <property type="component" value="Chromosome"/>
</dbReference>
<keyword evidence="4 7" id="KW-0812">Transmembrane</keyword>
<evidence type="ECO:0000313" key="8">
    <source>
        <dbReference type="EMBL" id="WBP91333.1"/>
    </source>
</evidence>
<dbReference type="EMBL" id="CP115450">
    <property type="protein sequence ID" value="WBP91333.1"/>
    <property type="molecule type" value="Genomic_DNA"/>
</dbReference>
<feature type="transmembrane region" description="Helical" evidence="7">
    <location>
        <begin position="294"/>
        <end position="316"/>
    </location>
</feature>
<dbReference type="RefSeq" id="WP_270150609.1">
    <property type="nucleotide sequence ID" value="NZ_CP115450.1"/>
</dbReference>
<feature type="transmembrane region" description="Helical" evidence="7">
    <location>
        <begin position="167"/>
        <end position="187"/>
    </location>
</feature>
<feature type="transmembrane region" description="Helical" evidence="7">
    <location>
        <begin position="430"/>
        <end position="450"/>
    </location>
</feature>
<feature type="transmembrane region" description="Helical" evidence="7">
    <location>
        <begin position="402"/>
        <end position="424"/>
    </location>
</feature>
<dbReference type="Pfam" id="PF13520">
    <property type="entry name" value="AA_permease_2"/>
    <property type="match status" value="1"/>
</dbReference>
<feature type="transmembrane region" description="Helical" evidence="7">
    <location>
        <begin position="343"/>
        <end position="363"/>
    </location>
</feature>
<proteinExistence type="predicted"/>
<evidence type="ECO:0000313" key="9">
    <source>
        <dbReference type="Proteomes" id="UP001212821"/>
    </source>
</evidence>
<organism evidence="8 9">
    <name type="scientific">Kitasatospora cathayae</name>
    <dbReference type="NCBI Taxonomy" id="3004092"/>
    <lineage>
        <taxon>Bacteria</taxon>
        <taxon>Bacillati</taxon>
        <taxon>Actinomycetota</taxon>
        <taxon>Actinomycetes</taxon>
        <taxon>Kitasatosporales</taxon>
        <taxon>Streptomycetaceae</taxon>
        <taxon>Kitasatospora</taxon>
    </lineage>
</organism>
<gene>
    <name evidence="8" type="ORF">O1G21_39270</name>
</gene>
<dbReference type="Gene3D" id="1.20.1740.10">
    <property type="entry name" value="Amino acid/polyamine transporter I"/>
    <property type="match status" value="1"/>
</dbReference>
<dbReference type="InterPro" id="IPR002293">
    <property type="entry name" value="AA/rel_permease1"/>
</dbReference>
<evidence type="ECO:0000256" key="4">
    <source>
        <dbReference type="ARBA" id="ARBA00022692"/>
    </source>
</evidence>
<protein>
    <submittedName>
        <fullName evidence="8">APC family permease</fullName>
    </submittedName>
</protein>
<evidence type="ECO:0000256" key="6">
    <source>
        <dbReference type="ARBA" id="ARBA00023136"/>
    </source>
</evidence>
<keyword evidence="2" id="KW-0813">Transport</keyword>
<keyword evidence="9" id="KW-1185">Reference proteome</keyword>
<feature type="transmembrane region" description="Helical" evidence="7">
    <location>
        <begin position="207"/>
        <end position="225"/>
    </location>
</feature>
<comment type="subcellular location">
    <subcellularLocation>
        <location evidence="1">Cell membrane</location>
        <topology evidence="1">Multi-pass membrane protein</topology>
    </subcellularLocation>
</comment>
<feature type="transmembrane region" description="Helical" evidence="7">
    <location>
        <begin position="246"/>
        <end position="267"/>
    </location>
</feature>
<dbReference type="InterPro" id="IPR044566">
    <property type="entry name" value="RMV1-like"/>
</dbReference>
<feature type="transmembrane region" description="Helical" evidence="7">
    <location>
        <begin position="369"/>
        <end position="390"/>
    </location>
</feature>
<name>A0ABY7QF33_9ACTN</name>
<keyword evidence="5 7" id="KW-1133">Transmembrane helix</keyword>
<evidence type="ECO:0000256" key="7">
    <source>
        <dbReference type="SAM" id="Phobius"/>
    </source>
</evidence>
<dbReference type="PANTHER" id="PTHR45826">
    <property type="entry name" value="POLYAMINE TRANSPORTER PUT1"/>
    <property type="match status" value="1"/>
</dbReference>
<dbReference type="PANTHER" id="PTHR45826:SF2">
    <property type="entry name" value="AMINO ACID TRANSPORTER"/>
    <property type="match status" value="1"/>
</dbReference>
<feature type="transmembrane region" description="Helical" evidence="7">
    <location>
        <begin position="139"/>
        <end position="160"/>
    </location>
</feature>
<feature type="transmembrane region" description="Helical" evidence="7">
    <location>
        <begin position="95"/>
        <end position="119"/>
    </location>
</feature>
<accession>A0ABY7QF33</accession>
<reference evidence="9" key="1">
    <citation type="submission" date="2022-12" db="EMBL/GenBank/DDBJ databases">
        <authorList>
            <person name="Mo P."/>
        </authorList>
    </citation>
    <scope>NUCLEOTIDE SEQUENCE [LARGE SCALE GENOMIC DNA]</scope>
    <source>
        <strain evidence="9">HUAS 3-15</strain>
    </source>
</reference>